<dbReference type="EMBL" id="LOYH01000092">
    <property type="protein sequence ID" value="KVK75304.1"/>
    <property type="molecule type" value="Genomic_DNA"/>
</dbReference>
<evidence type="ECO:0000313" key="2">
    <source>
        <dbReference type="EMBL" id="KVK75304.1"/>
    </source>
</evidence>
<accession>A0A118KE63</accession>
<keyword evidence="1" id="KW-0472">Membrane</keyword>
<evidence type="ECO:0000313" key="3">
    <source>
        <dbReference type="Proteomes" id="UP000069001"/>
    </source>
</evidence>
<reference evidence="2 3" key="1">
    <citation type="submission" date="2015-11" db="EMBL/GenBank/DDBJ databases">
        <title>Expanding the genomic diversity of Burkholderia species for the development of highly accurate diagnostics.</title>
        <authorList>
            <person name="Sahl J."/>
            <person name="Keim P."/>
            <person name="Wagner D."/>
        </authorList>
    </citation>
    <scope>NUCLEOTIDE SEQUENCE [LARGE SCALE GENOMIC DNA]</scope>
    <source>
        <strain evidence="2 3">MSMB1302</strain>
    </source>
</reference>
<feature type="transmembrane region" description="Helical" evidence="1">
    <location>
        <begin position="36"/>
        <end position="56"/>
    </location>
</feature>
<protein>
    <submittedName>
        <fullName evidence="2">Uncharacterized protein</fullName>
    </submittedName>
</protein>
<evidence type="ECO:0000256" key="1">
    <source>
        <dbReference type="SAM" id="Phobius"/>
    </source>
</evidence>
<dbReference type="Proteomes" id="UP000069001">
    <property type="component" value="Unassembled WGS sequence"/>
</dbReference>
<comment type="caution">
    <text evidence="2">The sequence shown here is derived from an EMBL/GenBank/DDBJ whole genome shotgun (WGS) entry which is preliminary data.</text>
</comment>
<keyword evidence="1" id="KW-1133">Transmembrane helix</keyword>
<name>A0A118KE63_BURCE</name>
<keyword evidence="1" id="KW-0812">Transmembrane</keyword>
<dbReference type="AlphaFoldDB" id="A0A118KE63"/>
<sequence length="62" mass="7201">MHYRMAGRANQLLSVLLCALLELCRNEVVVERVAIWIRSIYTLWQMTASLIFVHPINDLMLA</sequence>
<proteinExistence type="predicted"/>
<organism evidence="2 3">
    <name type="scientific">Burkholderia cepacia</name>
    <name type="common">Pseudomonas cepacia</name>
    <dbReference type="NCBI Taxonomy" id="292"/>
    <lineage>
        <taxon>Bacteria</taxon>
        <taxon>Pseudomonadati</taxon>
        <taxon>Pseudomonadota</taxon>
        <taxon>Betaproteobacteria</taxon>
        <taxon>Burkholderiales</taxon>
        <taxon>Burkholderiaceae</taxon>
        <taxon>Burkholderia</taxon>
        <taxon>Burkholderia cepacia complex</taxon>
    </lineage>
</organism>
<gene>
    <name evidence="2" type="ORF">WS90_29830</name>
</gene>